<dbReference type="CDD" id="cd07503">
    <property type="entry name" value="HAD_HisB-N"/>
    <property type="match status" value="1"/>
</dbReference>
<dbReference type="NCBIfam" id="TIGR01656">
    <property type="entry name" value="Histidinol-ppas"/>
    <property type="match status" value="1"/>
</dbReference>
<comment type="caution">
    <text evidence="18">The sequence shown here is derived from an EMBL/GenBank/DDBJ whole genome shotgun (WGS) entry which is preliminary data.</text>
</comment>
<keyword evidence="10 17" id="KW-0862">Zinc</keyword>
<dbReference type="InterPro" id="IPR006549">
    <property type="entry name" value="HAD-SF_hydro_IIIA"/>
</dbReference>
<name>A0A2A5CK16_9GAMM</name>
<comment type="subunit">
    <text evidence="6">Monomer.</text>
</comment>
<evidence type="ECO:0000313" key="18">
    <source>
        <dbReference type="EMBL" id="PCJ43851.1"/>
    </source>
</evidence>
<keyword evidence="9 14" id="KW-0378">Hydrolase</keyword>
<dbReference type="AlphaFoldDB" id="A0A2A5CK16"/>
<dbReference type="FunFam" id="3.40.50.1000:FF:000168">
    <property type="entry name" value="D,D-heptose 1,7-bisphosphate phosphatase"/>
    <property type="match status" value="1"/>
</dbReference>
<feature type="binding site" evidence="17">
    <location>
        <position position="93"/>
    </location>
    <ligand>
        <name>Zn(2+)</name>
        <dbReference type="ChEBI" id="CHEBI:29105"/>
    </ligand>
</feature>
<evidence type="ECO:0000256" key="11">
    <source>
        <dbReference type="ARBA" id="ARBA00022842"/>
    </source>
</evidence>
<evidence type="ECO:0000256" key="4">
    <source>
        <dbReference type="ARBA" id="ARBA00004496"/>
    </source>
</evidence>
<evidence type="ECO:0000256" key="9">
    <source>
        <dbReference type="ARBA" id="ARBA00022801"/>
    </source>
</evidence>
<protein>
    <recommendedName>
        <fullName evidence="14">D,D-heptose 1,7-bisphosphate phosphatase</fullName>
        <ecNumber evidence="14">3.1.3.-</ecNumber>
    </recommendedName>
</protein>
<gene>
    <name evidence="18" type="ORF">COA71_01340</name>
</gene>
<comment type="similarity">
    <text evidence="13 14">Belongs to the gmhB family.</text>
</comment>
<sequence>MPQTLVILDRDGVINHDSDRYIKSVEEWEPIPGSIHAIARLSQAGYKVVVATNQSGLARGYFDEITLANIHSYMCSLVENASGNINAIFYCPHGPDEGCSCRKPLPGMLNQIEDELNLSVENAFFIGDTEKDIDVALAKHCLPVLVRTGKGAAVEKQLSQEKKARVVIVDDLASAVDFILT</sequence>
<feature type="binding site" evidence="17">
    <location>
        <position position="9"/>
    </location>
    <ligand>
        <name>Mg(2+)</name>
        <dbReference type="ChEBI" id="CHEBI:18420"/>
    </ligand>
</feature>
<evidence type="ECO:0000256" key="17">
    <source>
        <dbReference type="PIRSR" id="PIRSR004682-4"/>
    </source>
</evidence>
<feature type="binding site" evidence="17">
    <location>
        <position position="101"/>
    </location>
    <ligand>
        <name>Zn(2+)</name>
        <dbReference type="ChEBI" id="CHEBI:29105"/>
    </ligand>
</feature>
<dbReference type="NCBIfam" id="NF006506">
    <property type="entry name" value="PRK08942.1"/>
    <property type="match status" value="1"/>
</dbReference>
<dbReference type="PIRSF" id="PIRSF004682">
    <property type="entry name" value="GmhB"/>
    <property type="match status" value="1"/>
</dbReference>
<accession>A0A2A5CK16</accession>
<evidence type="ECO:0000313" key="19">
    <source>
        <dbReference type="Proteomes" id="UP000228987"/>
    </source>
</evidence>
<dbReference type="GO" id="GO:0005737">
    <property type="term" value="C:cytoplasm"/>
    <property type="evidence" value="ECO:0007669"/>
    <property type="project" value="UniProtKB-SubCell"/>
</dbReference>
<feature type="site" description="Stabilizes the phosphoryl group" evidence="16">
    <location>
        <position position="52"/>
    </location>
</feature>
<evidence type="ECO:0000256" key="3">
    <source>
        <dbReference type="ARBA" id="ARBA00001947"/>
    </source>
</evidence>
<dbReference type="SUPFAM" id="SSF56784">
    <property type="entry name" value="HAD-like"/>
    <property type="match status" value="1"/>
</dbReference>
<evidence type="ECO:0000256" key="14">
    <source>
        <dbReference type="PIRNR" id="PIRNR004682"/>
    </source>
</evidence>
<comment type="catalytic activity">
    <reaction evidence="1">
        <text>D-glycero-beta-D-manno-heptose 1,7-bisphosphate + H2O = D-glycero-beta-D-manno-heptose 1-phosphate + phosphate</text>
        <dbReference type="Rhea" id="RHEA:28518"/>
        <dbReference type="ChEBI" id="CHEBI:15377"/>
        <dbReference type="ChEBI" id="CHEBI:43474"/>
        <dbReference type="ChEBI" id="CHEBI:60208"/>
        <dbReference type="ChEBI" id="CHEBI:61593"/>
        <dbReference type="EC" id="3.1.3.82"/>
    </reaction>
</comment>
<dbReference type="Gene3D" id="3.40.50.1000">
    <property type="entry name" value="HAD superfamily/HAD-like"/>
    <property type="match status" value="1"/>
</dbReference>
<proteinExistence type="inferred from homology"/>
<evidence type="ECO:0000256" key="2">
    <source>
        <dbReference type="ARBA" id="ARBA00001946"/>
    </source>
</evidence>
<dbReference type="InterPro" id="IPR006543">
    <property type="entry name" value="Histidinol-phos"/>
</dbReference>
<dbReference type="PANTHER" id="PTHR42891">
    <property type="entry name" value="D-GLYCERO-BETA-D-MANNO-HEPTOSE-1,7-BISPHOSPHATE 7-PHOSPHATASE"/>
    <property type="match status" value="1"/>
</dbReference>
<comment type="cofactor">
    <cofactor evidence="3 17">
        <name>Zn(2+)</name>
        <dbReference type="ChEBI" id="CHEBI:29105"/>
    </cofactor>
</comment>
<dbReference type="EC" id="3.1.3.-" evidence="14"/>
<dbReference type="EMBL" id="NVWI01000001">
    <property type="protein sequence ID" value="PCJ43851.1"/>
    <property type="molecule type" value="Genomic_DNA"/>
</dbReference>
<feature type="binding site" evidence="17">
    <location>
        <position position="91"/>
    </location>
    <ligand>
        <name>Zn(2+)</name>
        <dbReference type="ChEBI" id="CHEBI:29105"/>
    </ligand>
</feature>
<dbReference type="InterPro" id="IPR004446">
    <property type="entry name" value="Heptose_bisP_phosphatase"/>
</dbReference>
<dbReference type="NCBIfam" id="TIGR01662">
    <property type="entry name" value="HAD-SF-IIIA"/>
    <property type="match status" value="1"/>
</dbReference>
<evidence type="ECO:0000256" key="16">
    <source>
        <dbReference type="PIRSR" id="PIRSR004682-3"/>
    </source>
</evidence>
<evidence type="ECO:0000256" key="13">
    <source>
        <dbReference type="ARBA" id="ARBA00061616"/>
    </source>
</evidence>
<evidence type="ECO:0000256" key="12">
    <source>
        <dbReference type="ARBA" id="ARBA00023277"/>
    </source>
</evidence>
<evidence type="ECO:0000256" key="8">
    <source>
        <dbReference type="ARBA" id="ARBA00022723"/>
    </source>
</evidence>
<feature type="site" description="Stabilizes the phosphoryl group" evidence="16">
    <location>
        <position position="103"/>
    </location>
</feature>
<dbReference type="GO" id="GO:0005975">
    <property type="term" value="P:carbohydrate metabolic process"/>
    <property type="evidence" value="ECO:0007669"/>
    <property type="project" value="InterPro"/>
</dbReference>
<feature type="active site" description="Nucleophile" evidence="15">
    <location>
        <position position="9"/>
    </location>
</feature>
<evidence type="ECO:0000256" key="15">
    <source>
        <dbReference type="PIRSR" id="PIRSR004682-1"/>
    </source>
</evidence>
<dbReference type="InterPro" id="IPR023214">
    <property type="entry name" value="HAD_sf"/>
</dbReference>
<keyword evidence="12 14" id="KW-0119">Carbohydrate metabolism</keyword>
<dbReference type="Pfam" id="PF13242">
    <property type="entry name" value="Hydrolase_like"/>
    <property type="match status" value="1"/>
</dbReference>
<feature type="active site" description="Nucleophile" evidence="15">
    <location>
        <position position="11"/>
    </location>
</feature>
<dbReference type="GO" id="GO:0046872">
    <property type="term" value="F:metal ion binding"/>
    <property type="evidence" value="ECO:0007669"/>
    <property type="project" value="UniProtKB-KW"/>
</dbReference>
<feature type="binding site" evidence="17">
    <location>
        <position position="128"/>
    </location>
    <ligand>
        <name>Mg(2+)</name>
        <dbReference type="ChEBI" id="CHEBI:18420"/>
    </ligand>
</feature>
<reference evidence="19" key="1">
    <citation type="submission" date="2017-08" db="EMBL/GenBank/DDBJ databases">
        <title>A dynamic microbial community with high functional redundancy inhabits the cold, oxic subseafloor aquifer.</title>
        <authorList>
            <person name="Tully B.J."/>
            <person name="Wheat C.G."/>
            <person name="Glazer B.T."/>
            <person name="Huber J.A."/>
        </authorList>
    </citation>
    <scope>NUCLEOTIDE SEQUENCE [LARGE SCALE GENOMIC DNA]</scope>
</reference>
<dbReference type="Proteomes" id="UP000228987">
    <property type="component" value="Unassembled WGS sequence"/>
</dbReference>
<dbReference type="GO" id="GO:0034200">
    <property type="term" value="F:D-glycero-beta-D-manno-heptose 1,7-bisphosphate 7-phosphatase activity"/>
    <property type="evidence" value="ECO:0007669"/>
    <property type="project" value="UniProtKB-EC"/>
</dbReference>
<dbReference type="InterPro" id="IPR036412">
    <property type="entry name" value="HAD-like_sf"/>
</dbReference>
<feature type="site" description="Contributes to substrate recognition" evidence="16">
    <location>
        <position position="102"/>
    </location>
</feature>
<feature type="binding site" evidence="17">
    <location>
        <position position="11"/>
    </location>
    <ligand>
        <name>Mg(2+)</name>
        <dbReference type="ChEBI" id="CHEBI:18420"/>
    </ligand>
</feature>
<evidence type="ECO:0000256" key="7">
    <source>
        <dbReference type="ARBA" id="ARBA00022490"/>
    </source>
</evidence>
<evidence type="ECO:0000256" key="5">
    <source>
        <dbReference type="ARBA" id="ARBA00004708"/>
    </source>
</evidence>
<keyword evidence="8 17" id="KW-0479">Metal-binding</keyword>
<comment type="subcellular location">
    <subcellularLocation>
        <location evidence="4 14">Cytoplasm</location>
    </subcellularLocation>
</comment>
<keyword evidence="7 14" id="KW-0963">Cytoplasm</keyword>
<comment type="cofactor">
    <cofactor evidence="2 17">
        <name>Mg(2+)</name>
        <dbReference type="ChEBI" id="CHEBI:18420"/>
    </cofactor>
</comment>
<feature type="binding site" evidence="17">
    <location>
        <position position="99"/>
    </location>
    <ligand>
        <name>Zn(2+)</name>
        <dbReference type="ChEBI" id="CHEBI:29105"/>
    </ligand>
</feature>
<comment type="pathway">
    <text evidence="5">Nucleotide-sugar biosynthesis; ADP-L-glycero-beta-D-manno-heptose biosynthesis; ADP-L-glycero-beta-D-manno-heptose from D-glycero-beta-D-manno-heptose 7-phosphate: step 2/4.</text>
</comment>
<evidence type="ECO:0000256" key="1">
    <source>
        <dbReference type="ARBA" id="ARBA00001226"/>
    </source>
</evidence>
<evidence type="ECO:0000256" key="6">
    <source>
        <dbReference type="ARBA" id="ARBA00011245"/>
    </source>
</evidence>
<keyword evidence="11 17" id="KW-0460">Magnesium</keyword>
<organism evidence="18 19">
    <name type="scientific">SAR86 cluster bacterium</name>
    <dbReference type="NCBI Taxonomy" id="2030880"/>
    <lineage>
        <taxon>Bacteria</taxon>
        <taxon>Pseudomonadati</taxon>
        <taxon>Pseudomonadota</taxon>
        <taxon>Gammaproteobacteria</taxon>
        <taxon>SAR86 cluster</taxon>
    </lineage>
</organism>
<evidence type="ECO:0000256" key="10">
    <source>
        <dbReference type="ARBA" id="ARBA00022833"/>
    </source>
</evidence>
<dbReference type="PANTHER" id="PTHR42891:SF1">
    <property type="entry name" value="D-GLYCERO-BETA-D-MANNO-HEPTOSE-1,7-BISPHOSPHATE 7-PHOSPHATASE"/>
    <property type="match status" value="1"/>
</dbReference>